<proteinExistence type="inferred from homology"/>
<dbReference type="CDD" id="cd01166">
    <property type="entry name" value="KdgK"/>
    <property type="match status" value="1"/>
</dbReference>
<dbReference type="GO" id="GO:0042840">
    <property type="term" value="P:D-glucuronate catabolic process"/>
    <property type="evidence" value="ECO:0007669"/>
    <property type="project" value="TreeGrafter"/>
</dbReference>
<dbReference type="GO" id="GO:0019698">
    <property type="term" value="P:D-galacturonate catabolic process"/>
    <property type="evidence" value="ECO:0007669"/>
    <property type="project" value="TreeGrafter"/>
</dbReference>
<sequence length="329" mass="34214">MIQDNTDPTSSEGTPVLVAVGEGLLEVGMRNDLPSGYLGRGFGGDVANVAVMAARMGTRARLLTRLGADTPGRLLLDFWRHAHLDVDRITVDPSAPTGMYVNAVRHGGHTFDYYRSGSAATRLSETDVDEHLLDGAGALHVSGISLAISGSAARAAERAAELARDSGVMVTFCVNHRPMLRPDTDRNLAFARAADIVILSSEDALAMLDTDRLDRIRAMLGEGPQEIVLTDGPAGAVVLSDGEIHRVAAPSVVVVDTAGAGDALAGAYLAGRLAGTAPPDALEPAVIAGALSCRWPGCARSYPSAEEVARVRAGASPDVEPQPFSSESA</sequence>
<dbReference type="InterPro" id="IPR011611">
    <property type="entry name" value="PfkB_dom"/>
</dbReference>
<evidence type="ECO:0000313" key="6">
    <source>
        <dbReference type="EMBL" id="SNS26226.1"/>
    </source>
</evidence>
<evidence type="ECO:0000256" key="4">
    <source>
        <dbReference type="SAM" id="MobiDB-lite"/>
    </source>
</evidence>
<dbReference type="GO" id="GO:0008673">
    <property type="term" value="F:2-dehydro-3-deoxygluconokinase activity"/>
    <property type="evidence" value="ECO:0007669"/>
    <property type="project" value="TreeGrafter"/>
</dbReference>
<feature type="region of interest" description="Disordered" evidence="4">
    <location>
        <begin position="310"/>
        <end position="329"/>
    </location>
</feature>
<keyword evidence="3 6" id="KW-0418">Kinase</keyword>
<dbReference type="Pfam" id="PF00294">
    <property type="entry name" value="PfkB"/>
    <property type="match status" value="1"/>
</dbReference>
<accession>A0A239D134</accession>
<evidence type="ECO:0000256" key="2">
    <source>
        <dbReference type="ARBA" id="ARBA00022679"/>
    </source>
</evidence>
<evidence type="ECO:0000259" key="5">
    <source>
        <dbReference type="Pfam" id="PF00294"/>
    </source>
</evidence>
<comment type="similarity">
    <text evidence="1">Belongs to the carbohydrate kinase PfkB family.</text>
</comment>
<dbReference type="EMBL" id="FZOD01000006">
    <property type="protein sequence ID" value="SNS26226.1"/>
    <property type="molecule type" value="Genomic_DNA"/>
</dbReference>
<dbReference type="Proteomes" id="UP000198282">
    <property type="component" value="Unassembled WGS sequence"/>
</dbReference>
<dbReference type="RefSeq" id="WP_089206721.1">
    <property type="nucleotide sequence ID" value="NZ_FZOD01000006.1"/>
</dbReference>
<protein>
    <submittedName>
        <fullName evidence="6">2-keto-3-deoxygluconate kinase</fullName>
    </submittedName>
</protein>
<dbReference type="GO" id="GO:0005829">
    <property type="term" value="C:cytosol"/>
    <property type="evidence" value="ECO:0007669"/>
    <property type="project" value="TreeGrafter"/>
</dbReference>
<reference evidence="6 7" key="1">
    <citation type="submission" date="2017-06" db="EMBL/GenBank/DDBJ databases">
        <authorList>
            <person name="Kim H.J."/>
            <person name="Triplett B.A."/>
        </authorList>
    </citation>
    <scope>NUCLEOTIDE SEQUENCE [LARGE SCALE GENOMIC DNA]</scope>
    <source>
        <strain evidence="6 7">CGMCC 4.2132</strain>
    </source>
</reference>
<keyword evidence="2" id="KW-0808">Transferase</keyword>
<dbReference type="OrthoDB" id="9808601at2"/>
<dbReference type="PROSITE" id="PS00584">
    <property type="entry name" value="PFKB_KINASES_2"/>
    <property type="match status" value="1"/>
</dbReference>
<evidence type="ECO:0000256" key="3">
    <source>
        <dbReference type="ARBA" id="ARBA00022777"/>
    </source>
</evidence>
<dbReference type="SUPFAM" id="SSF53613">
    <property type="entry name" value="Ribokinase-like"/>
    <property type="match status" value="1"/>
</dbReference>
<dbReference type="InterPro" id="IPR002173">
    <property type="entry name" value="Carboh/pur_kinase_PfkB_CS"/>
</dbReference>
<feature type="domain" description="Carbohydrate kinase PfkB" evidence="5">
    <location>
        <begin position="39"/>
        <end position="303"/>
    </location>
</feature>
<evidence type="ECO:0000313" key="7">
    <source>
        <dbReference type="Proteomes" id="UP000198282"/>
    </source>
</evidence>
<organism evidence="6 7">
    <name type="scientific">Streptosporangium subroseum</name>
    <dbReference type="NCBI Taxonomy" id="106412"/>
    <lineage>
        <taxon>Bacteria</taxon>
        <taxon>Bacillati</taxon>
        <taxon>Actinomycetota</taxon>
        <taxon>Actinomycetes</taxon>
        <taxon>Streptosporangiales</taxon>
        <taxon>Streptosporangiaceae</taxon>
        <taxon>Streptosporangium</taxon>
    </lineage>
</organism>
<dbReference type="GO" id="GO:0006974">
    <property type="term" value="P:DNA damage response"/>
    <property type="evidence" value="ECO:0007669"/>
    <property type="project" value="TreeGrafter"/>
</dbReference>
<dbReference type="InterPro" id="IPR050306">
    <property type="entry name" value="PfkB_Carbo_kinase"/>
</dbReference>
<evidence type="ECO:0000256" key="1">
    <source>
        <dbReference type="ARBA" id="ARBA00010688"/>
    </source>
</evidence>
<dbReference type="PANTHER" id="PTHR43085">
    <property type="entry name" value="HEXOKINASE FAMILY MEMBER"/>
    <property type="match status" value="1"/>
</dbReference>
<dbReference type="AlphaFoldDB" id="A0A239D134"/>
<keyword evidence="7" id="KW-1185">Reference proteome</keyword>
<dbReference type="InterPro" id="IPR029056">
    <property type="entry name" value="Ribokinase-like"/>
</dbReference>
<dbReference type="Gene3D" id="3.40.1190.20">
    <property type="match status" value="1"/>
</dbReference>
<dbReference type="PANTHER" id="PTHR43085:SF15">
    <property type="entry name" value="2-DEHYDRO-3-DEOXYGLUCONOKINASE"/>
    <property type="match status" value="1"/>
</dbReference>
<gene>
    <name evidence="6" type="ORF">SAMN05216276_1006207</name>
</gene>
<name>A0A239D134_9ACTN</name>